<dbReference type="PANTHER" id="PTHR22911:SF137">
    <property type="entry name" value="SOLUTE CARRIER FAMILY 35 MEMBER G2-RELATED"/>
    <property type="match status" value="1"/>
</dbReference>
<feature type="transmembrane region" description="Helical" evidence="1">
    <location>
        <begin position="98"/>
        <end position="116"/>
    </location>
</feature>
<name>A0A5C1QI55_9SPIO</name>
<feature type="domain" description="EamA" evidence="2">
    <location>
        <begin position="4"/>
        <end position="139"/>
    </location>
</feature>
<dbReference type="InterPro" id="IPR000620">
    <property type="entry name" value="EamA_dom"/>
</dbReference>
<feature type="transmembrane region" description="Helical" evidence="1">
    <location>
        <begin position="275"/>
        <end position="292"/>
    </location>
</feature>
<proteinExistence type="predicted"/>
<dbReference type="InterPro" id="IPR037185">
    <property type="entry name" value="EmrE-like"/>
</dbReference>
<dbReference type="Pfam" id="PF00892">
    <property type="entry name" value="EamA"/>
    <property type="match status" value="2"/>
</dbReference>
<feature type="transmembrane region" description="Helical" evidence="1">
    <location>
        <begin position="152"/>
        <end position="172"/>
    </location>
</feature>
<feature type="transmembrane region" description="Helical" evidence="1">
    <location>
        <begin position="187"/>
        <end position="207"/>
    </location>
</feature>
<dbReference type="AlphaFoldDB" id="A0A5C1QI55"/>
<gene>
    <name evidence="3" type="ORF">EXM22_04340</name>
</gene>
<keyword evidence="4" id="KW-1185">Reference proteome</keyword>
<organism evidence="3 4">
    <name type="scientific">Oceanispirochaeta crateris</name>
    <dbReference type="NCBI Taxonomy" id="2518645"/>
    <lineage>
        <taxon>Bacteria</taxon>
        <taxon>Pseudomonadati</taxon>
        <taxon>Spirochaetota</taxon>
        <taxon>Spirochaetia</taxon>
        <taxon>Spirochaetales</taxon>
        <taxon>Spirochaetaceae</taxon>
        <taxon>Oceanispirochaeta</taxon>
    </lineage>
</organism>
<feature type="transmembrane region" description="Helical" evidence="1">
    <location>
        <begin position="36"/>
        <end position="61"/>
    </location>
</feature>
<feature type="transmembrane region" description="Helical" evidence="1">
    <location>
        <begin position="247"/>
        <end position="268"/>
    </location>
</feature>
<keyword evidence="1" id="KW-1133">Transmembrane helix</keyword>
<dbReference type="Proteomes" id="UP000324209">
    <property type="component" value="Chromosome"/>
</dbReference>
<dbReference type="GO" id="GO:0016020">
    <property type="term" value="C:membrane"/>
    <property type="evidence" value="ECO:0007669"/>
    <property type="project" value="InterPro"/>
</dbReference>
<feature type="transmembrane region" description="Helical" evidence="1">
    <location>
        <begin position="122"/>
        <end position="140"/>
    </location>
</feature>
<evidence type="ECO:0000259" key="2">
    <source>
        <dbReference type="Pfam" id="PF00892"/>
    </source>
</evidence>
<reference evidence="3 4" key="1">
    <citation type="submission" date="2019-02" db="EMBL/GenBank/DDBJ databases">
        <title>Complete Genome Sequence and Methylome Analysis of free living Spirochaetas.</title>
        <authorList>
            <person name="Fomenkov A."/>
            <person name="Dubinina G."/>
            <person name="Leshcheva N."/>
            <person name="Mikheeva N."/>
            <person name="Grabovich M."/>
            <person name="Vincze T."/>
            <person name="Roberts R.J."/>
        </authorList>
    </citation>
    <scope>NUCLEOTIDE SEQUENCE [LARGE SCALE GENOMIC DNA]</scope>
    <source>
        <strain evidence="3 4">K2</strain>
    </source>
</reference>
<keyword evidence="1" id="KW-0472">Membrane</keyword>
<feature type="transmembrane region" description="Helical" evidence="1">
    <location>
        <begin position="67"/>
        <end position="86"/>
    </location>
</feature>
<protein>
    <submittedName>
        <fullName evidence="3">DMT family transporter</fullName>
    </submittedName>
</protein>
<dbReference type="KEGG" id="ock:EXM22_04340"/>
<evidence type="ECO:0000256" key="1">
    <source>
        <dbReference type="SAM" id="Phobius"/>
    </source>
</evidence>
<dbReference type="RefSeq" id="WP_149485333.1">
    <property type="nucleotide sequence ID" value="NZ_CP036150.1"/>
</dbReference>
<dbReference type="PANTHER" id="PTHR22911">
    <property type="entry name" value="ACYL-MALONYL CONDENSING ENZYME-RELATED"/>
    <property type="match status" value="1"/>
</dbReference>
<feature type="transmembrane region" description="Helical" evidence="1">
    <location>
        <begin position="219"/>
        <end position="241"/>
    </location>
</feature>
<feature type="domain" description="EamA" evidence="2">
    <location>
        <begin position="154"/>
        <end position="292"/>
    </location>
</feature>
<dbReference type="OrthoDB" id="161804at2"/>
<evidence type="ECO:0000313" key="4">
    <source>
        <dbReference type="Proteomes" id="UP000324209"/>
    </source>
</evidence>
<evidence type="ECO:0000313" key="3">
    <source>
        <dbReference type="EMBL" id="QEN07251.1"/>
    </source>
</evidence>
<dbReference type="EMBL" id="CP036150">
    <property type="protein sequence ID" value="QEN07251.1"/>
    <property type="molecule type" value="Genomic_DNA"/>
</dbReference>
<accession>A0A5C1QI55</accession>
<dbReference type="SUPFAM" id="SSF103481">
    <property type="entry name" value="Multidrug resistance efflux transporter EmrE"/>
    <property type="match status" value="2"/>
</dbReference>
<keyword evidence="1" id="KW-0812">Transmembrane</keyword>
<sequence>MYAGEIAALMATGCWMISALSFEASGKRIGSLPVNIIRLVLGICFMELFLIFTRAVWIPVIPEDGSFWLMYASGFVGFFIGDMMLFRSYVEIGSRVALLILSFVPPITAFMEWIILGQLLSLQGWISMAVTLTGVLLVLLKSEDKKFKLKHPIKGILLAVGGTLGQSTGMILSRSGIGSADPVQATLIRALAALTGFIPFFFILGIWPKVFKGMRNKQAMAQLSLGSLFGPFIGVTLMLYAMQHTTAARVSIITALIPVVVIPPSIILFKDKIGMRELIGACIAVFGVIILFI</sequence>